<dbReference type="AlphaFoldDB" id="A0A2H3SKJ3"/>
<keyword evidence="1" id="KW-0862">Zinc</keyword>
<dbReference type="Proteomes" id="UP000219369">
    <property type="component" value="Unassembled WGS sequence"/>
</dbReference>
<feature type="compositionally biased region" description="Polar residues" evidence="2">
    <location>
        <begin position="230"/>
        <end position="242"/>
    </location>
</feature>
<keyword evidence="1" id="KW-0863">Zinc-finger</keyword>
<keyword evidence="1" id="KW-0479">Metal-binding</keyword>
<feature type="region of interest" description="Disordered" evidence="2">
    <location>
        <begin position="269"/>
        <end position="295"/>
    </location>
</feature>
<gene>
    <name evidence="4" type="ORF">FRV6_01158</name>
</gene>
<name>A0A2H3SKJ3_FUSOX</name>
<feature type="region of interest" description="Disordered" evidence="2">
    <location>
        <begin position="74"/>
        <end position="167"/>
    </location>
</feature>
<dbReference type="OrthoDB" id="5399138at2759"/>
<dbReference type="PROSITE" id="PS00028">
    <property type="entry name" value="ZINC_FINGER_C2H2_1"/>
    <property type="match status" value="1"/>
</dbReference>
<evidence type="ECO:0000259" key="3">
    <source>
        <dbReference type="PROSITE" id="PS50157"/>
    </source>
</evidence>
<feature type="region of interest" description="Disordered" evidence="2">
    <location>
        <begin position="499"/>
        <end position="537"/>
    </location>
</feature>
<reference evidence="5" key="1">
    <citation type="submission" date="2016-09" db="EMBL/GenBank/DDBJ databases">
        <authorList>
            <person name="Guldener U."/>
        </authorList>
    </citation>
    <scope>NUCLEOTIDE SEQUENCE [LARGE SCALE GENOMIC DNA]</scope>
    <source>
        <strain evidence="5">V64-1</strain>
    </source>
</reference>
<feature type="compositionally biased region" description="Low complexity" evidence="2">
    <location>
        <begin position="246"/>
        <end position="255"/>
    </location>
</feature>
<dbReference type="VEuPathDB" id="FungiDB:FOXG_09985"/>
<dbReference type="VEuPathDB" id="FungiDB:FOZG_10281"/>
<dbReference type="PROSITE" id="PS50157">
    <property type="entry name" value="ZINC_FINGER_C2H2_2"/>
    <property type="match status" value="1"/>
</dbReference>
<evidence type="ECO:0000256" key="1">
    <source>
        <dbReference type="PROSITE-ProRule" id="PRU00042"/>
    </source>
</evidence>
<protein>
    <recommendedName>
        <fullName evidence="3">C2H2-type domain-containing protein</fullName>
    </recommendedName>
</protein>
<dbReference type="EMBL" id="FMJY01000001">
    <property type="protein sequence ID" value="SCO76946.1"/>
    <property type="molecule type" value="Genomic_DNA"/>
</dbReference>
<sequence length="614" mass="68653">MAPDENAIRAGRRPLADNVEGDIMTFSELDFARLGLAPEADSKTTPSAQNESLPRNHFLPFQCLHYGELTSEHSSNQGLFSGPFPSFSDPTGQNIAPSMIDPNLTYDPYWQAPSFPPQLSSAQNRPSKAGSSTRNEASALQTSSQRTSPSGSYQYSPVAENQQPGLPRRRSRYFRSQHQPNLPQAIDIPGSAPTDVALDPMQRWRNSPPETEPASLSAIADALRQTPLRTRSSAGSLNSQRIGNRASSTVSFGSGTSCSSTSNASAISATFRSTSEHSRRRVEKRTRPTVTKRKEKHRDRRMFPCTFCCDSFKSKYDWARHEKSLHLNLQGWRCAPFGGTVMSSETGRAHCAYCSLLDPNAEHLDFHDHGTCQNQGQTPIFSRKDHLVQHLRLVHHVETLPLIDLWKDEGPPVSSRCGFCDIRMQTWQERVDHLAKHFRKGATMDDWKGEHCFESSIAAKVTHAMPPYLIGSESRALIPFSANSHGTKDHLSQIQHASEQTRHTWSDGRMATPTSGSELSPESTIQPRPLGTVSEDTSNMTFPEVLALHLGRYAQEQMRLGIIPTDRMFQDEARRIMFDSVDPWDQTIADNEDWLSLFRNRHLKDISGSQEDSI</sequence>
<evidence type="ECO:0000256" key="2">
    <source>
        <dbReference type="SAM" id="MobiDB-lite"/>
    </source>
</evidence>
<feature type="compositionally biased region" description="Polar residues" evidence="2">
    <location>
        <begin position="117"/>
        <end position="164"/>
    </location>
</feature>
<dbReference type="VEuPathDB" id="FungiDB:HZS61_002684"/>
<organism evidence="4 5">
    <name type="scientific">Fusarium oxysporum</name>
    <name type="common">Fusarium vascular wilt</name>
    <dbReference type="NCBI Taxonomy" id="5507"/>
    <lineage>
        <taxon>Eukaryota</taxon>
        <taxon>Fungi</taxon>
        <taxon>Dikarya</taxon>
        <taxon>Ascomycota</taxon>
        <taxon>Pezizomycotina</taxon>
        <taxon>Sordariomycetes</taxon>
        <taxon>Hypocreomycetidae</taxon>
        <taxon>Hypocreales</taxon>
        <taxon>Nectriaceae</taxon>
        <taxon>Fusarium</taxon>
        <taxon>Fusarium oxysporum species complex</taxon>
    </lineage>
</organism>
<evidence type="ECO:0000313" key="4">
    <source>
        <dbReference type="EMBL" id="SCO76946.1"/>
    </source>
</evidence>
<evidence type="ECO:0000313" key="5">
    <source>
        <dbReference type="Proteomes" id="UP000219369"/>
    </source>
</evidence>
<feature type="region of interest" description="Disordered" evidence="2">
    <location>
        <begin position="230"/>
        <end position="255"/>
    </location>
</feature>
<dbReference type="VEuPathDB" id="FungiDB:FOMG_15292"/>
<proteinExistence type="predicted"/>
<accession>A0A2H3SKJ3</accession>
<dbReference type="VEuPathDB" id="FungiDB:FOC4_g10008882"/>
<feature type="compositionally biased region" description="Polar residues" evidence="2">
    <location>
        <begin position="512"/>
        <end position="526"/>
    </location>
</feature>
<feature type="domain" description="C2H2-type" evidence="3">
    <location>
        <begin position="303"/>
        <end position="331"/>
    </location>
</feature>
<dbReference type="SMART" id="SM00355">
    <property type="entry name" value="ZnF_C2H2"/>
    <property type="match status" value="3"/>
</dbReference>
<dbReference type="InterPro" id="IPR013087">
    <property type="entry name" value="Znf_C2H2_type"/>
</dbReference>
<dbReference type="GO" id="GO:0008270">
    <property type="term" value="F:zinc ion binding"/>
    <property type="evidence" value="ECO:0007669"/>
    <property type="project" value="UniProtKB-KW"/>
</dbReference>
<dbReference type="VEuPathDB" id="FungiDB:FOIG_09115"/>
<dbReference type="VEuPathDB" id="FungiDB:FOC1_g10009807"/>